<feature type="region of interest" description="Disordered" evidence="1">
    <location>
        <begin position="25"/>
        <end position="70"/>
    </location>
</feature>
<evidence type="ECO:0000313" key="3">
    <source>
        <dbReference type="Proteomes" id="UP000095705"/>
    </source>
</evidence>
<feature type="compositionally biased region" description="Basic and acidic residues" evidence="1">
    <location>
        <begin position="37"/>
        <end position="47"/>
    </location>
</feature>
<protein>
    <submittedName>
        <fullName evidence="2">Uncharacterized protein</fullName>
    </submittedName>
</protein>
<proteinExistence type="predicted"/>
<dbReference type="EMBL" id="MEHK01000001">
    <property type="protein sequence ID" value="OEJ30595.1"/>
    <property type="molecule type" value="Genomic_DNA"/>
</dbReference>
<evidence type="ECO:0000313" key="2">
    <source>
        <dbReference type="EMBL" id="OEJ30595.1"/>
    </source>
</evidence>
<dbReference type="AlphaFoldDB" id="A0A1E5PM41"/>
<keyword evidence="3" id="KW-1185">Reference proteome</keyword>
<gene>
    <name evidence="2" type="ORF">BGK67_03820</name>
</gene>
<comment type="caution">
    <text evidence="2">The sequence shown here is derived from an EMBL/GenBank/DDBJ whole genome shotgun (WGS) entry which is preliminary data.</text>
</comment>
<sequence>MLDGAYWLDATDEGRAACVHCVLPHRRPAPDAPGAPARDEASGRDGDEPGDGGDGDDAQDREDGEEGLLGRVQAVLTSGNASRLRAAMLTCSLGTVIVGAAATLRR</sequence>
<feature type="compositionally biased region" description="Acidic residues" evidence="1">
    <location>
        <begin position="48"/>
        <end position="66"/>
    </location>
</feature>
<dbReference type="Proteomes" id="UP000095705">
    <property type="component" value="Unassembled WGS sequence"/>
</dbReference>
<reference evidence="2 3" key="1">
    <citation type="submission" date="2016-08" db="EMBL/GenBank/DDBJ databases">
        <title>The complete genome of Streptomyces subrutilus 10-1-1.</title>
        <authorList>
            <person name="Chen X."/>
        </authorList>
    </citation>
    <scope>NUCLEOTIDE SEQUENCE [LARGE SCALE GENOMIC DNA]</scope>
    <source>
        <strain evidence="2 3">10-1-1</strain>
    </source>
</reference>
<accession>A0A1E5PM41</accession>
<name>A0A1E5PM41_9ACTN</name>
<organism evidence="2 3">
    <name type="scientific">Streptomyces subrutilus</name>
    <dbReference type="NCBI Taxonomy" id="36818"/>
    <lineage>
        <taxon>Bacteria</taxon>
        <taxon>Bacillati</taxon>
        <taxon>Actinomycetota</taxon>
        <taxon>Actinomycetes</taxon>
        <taxon>Kitasatosporales</taxon>
        <taxon>Streptomycetaceae</taxon>
        <taxon>Streptomyces</taxon>
    </lineage>
</organism>
<evidence type="ECO:0000256" key="1">
    <source>
        <dbReference type="SAM" id="MobiDB-lite"/>
    </source>
</evidence>